<evidence type="ECO:0000313" key="2">
    <source>
        <dbReference type="EMBL" id="RIB01170.1"/>
    </source>
</evidence>
<organism evidence="2 3">
    <name type="scientific">Gigaspora rosea</name>
    <dbReference type="NCBI Taxonomy" id="44941"/>
    <lineage>
        <taxon>Eukaryota</taxon>
        <taxon>Fungi</taxon>
        <taxon>Fungi incertae sedis</taxon>
        <taxon>Mucoromycota</taxon>
        <taxon>Glomeromycotina</taxon>
        <taxon>Glomeromycetes</taxon>
        <taxon>Diversisporales</taxon>
        <taxon>Gigasporaceae</taxon>
        <taxon>Gigaspora</taxon>
    </lineage>
</organism>
<protein>
    <submittedName>
        <fullName evidence="2">Uncharacterized protein</fullName>
    </submittedName>
</protein>
<keyword evidence="1" id="KW-0175">Coiled coil</keyword>
<dbReference type="AlphaFoldDB" id="A0A397TT02"/>
<keyword evidence="3" id="KW-1185">Reference proteome</keyword>
<evidence type="ECO:0000313" key="3">
    <source>
        <dbReference type="Proteomes" id="UP000266673"/>
    </source>
</evidence>
<proteinExistence type="predicted"/>
<gene>
    <name evidence="2" type="ORF">C2G38_2150576</name>
</gene>
<sequence>MSPHKSRRHTRSDDMSPKENLDRFYEEHLKFLNREKKRIEIFFRKNGITGESLQSKLEELDTIIKERGQFQNVINQLRYTQQTACDLINKLHVEKREIREKCRRLERENEQLLTDLENERRITERTVLQFYNFEGICDEQAII</sequence>
<reference evidence="2 3" key="1">
    <citation type="submission" date="2018-06" db="EMBL/GenBank/DDBJ databases">
        <title>Comparative genomics reveals the genomic features of Rhizophagus irregularis, R. cerebriforme, R. diaphanum and Gigaspora rosea, and their symbiotic lifestyle signature.</title>
        <authorList>
            <person name="Morin E."/>
            <person name="San Clemente H."/>
            <person name="Chen E.C.H."/>
            <person name="De La Providencia I."/>
            <person name="Hainaut M."/>
            <person name="Kuo A."/>
            <person name="Kohler A."/>
            <person name="Murat C."/>
            <person name="Tang N."/>
            <person name="Roy S."/>
            <person name="Loubradou J."/>
            <person name="Henrissat B."/>
            <person name="Grigoriev I.V."/>
            <person name="Corradi N."/>
            <person name="Roux C."/>
            <person name="Martin F.M."/>
        </authorList>
    </citation>
    <scope>NUCLEOTIDE SEQUENCE [LARGE SCALE GENOMIC DNA]</scope>
    <source>
        <strain evidence="2 3">DAOM 194757</strain>
    </source>
</reference>
<name>A0A397TT02_9GLOM</name>
<accession>A0A397TT02</accession>
<feature type="coiled-coil region" evidence="1">
    <location>
        <begin position="88"/>
        <end position="122"/>
    </location>
</feature>
<dbReference type="Proteomes" id="UP000266673">
    <property type="component" value="Unassembled WGS sequence"/>
</dbReference>
<evidence type="ECO:0000256" key="1">
    <source>
        <dbReference type="SAM" id="Coils"/>
    </source>
</evidence>
<dbReference type="EMBL" id="QKWP01003283">
    <property type="protein sequence ID" value="RIB01170.1"/>
    <property type="molecule type" value="Genomic_DNA"/>
</dbReference>
<dbReference type="OrthoDB" id="2477128at2759"/>
<comment type="caution">
    <text evidence="2">The sequence shown here is derived from an EMBL/GenBank/DDBJ whole genome shotgun (WGS) entry which is preliminary data.</text>
</comment>